<dbReference type="AlphaFoldDB" id="B9K5D8"/>
<evidence type="ECO:0000259" key="4">
    <source>
        <dbReference type="Pfam" id="PF13458"/>
    </source>
</evidence>
<evidence type="ECO:0000313" key="5">
    <source>
        <dbReference type="EMBL" id="ACM40086.1"/>
    </source>
</evidence>
<dbReference type="Pfam" id="PF13458">
    <property type="entry name" value="Peripla_BP_6"/>
    <property type="match status" value="1"/>
</dbReference>
<feature type="domain" description="Leucine-binding protein" evidence="4">
    <location>
        <begin position="72"/>
        <end position="412"/>
    </location>
</feature>
<dbReference type="eggNOG" id="COG0683">
    <property type="taxonomic scope" value="Bacteria"/>
</dbReference>
<protein>
    <submittedName>
        <fullName evidence="5">ABC transporter substrate-binding protein</fullName>
    </submittedName>
</protein>
<dbReference type="HOGENOM" id="CLU_037724_0_0_5"/>
<dbReference type="Proteomes" id="UP000001596">
    <property type="component" value="Plasmid pAtS4e"/>
</dbReference>
<keyword evidence="6" id="KW-1185">Reference proteome</keyword>
<proteinExistence type="inferred from homology"/>
<dbReference type="EMBL" id="CP000638">
    <property type="protein sequence ID" value="ACM40086.1"/>
    <property type="molecule type" value="Genomic_DNA"/>
</dbReference>
<accession>B9K5D8</accession>
<keyword evidence="3" id="KW-0813">Transport</keyword>
<sequence length="464" mass="49534">MKDGCVALTVGGCGLCCRRLPHSDRAQRAGRRMAMGRPIFTRRDFIKTTAVSGAVLATSGLAAPAIAKDVAIKLGYVSPQTGPLAGFGEADKFVIDAFMTATKAMGLNYQVIVKDSQSNPNRAAQVAKELIVDDEVNLMLVSSTPETTNPVSTTCEGEGVACISTVAPWQSWFIGQQGNPSDPASWKPFNYAYHFFWGLEDIIAVYTGMWSQLATDKKVGGLFPNDGDGNAWGDKVVGFPPVLEKLGYSLTDTGRYQNLTDDFSAQINAFKQKNTDILTGVMIPPDLTTFWNQAKQQGLKPKIASIGKALLFPQAVEALGNAGHNLSTEVWWTPTHPFKSSLTGQTSAQVAAAFTKATGRPWTQPIGFAHALFELAVDVMKRAEDVSDANSVAKAIGETKLDTLVGPIAWGSDKLPPFASKNVAKTPLVGGQWRLKTGGGYDLVVVENGLIPSVPLGGKLEPLA</sequence>
<keyword evidence="5" id="KW-0614">Plasmid</keyword>
<dbReference type="InterPro" id="IPR028081">
    <property type="entry name" value="Leu-bd"/>
</dbReference>
<dbReference type="PANTHER" id="PTHR30483">
    <property type="entry name" value="LEUCINE-SPECIFIC-BINDING PROTEIN"/>
    <property type="match status" value="1"/>
</dbReference>
<dbReference type="CDD" id="cd06337">
    <property type="entry name" value="PBP1_ABC_ligand_binding-like"/>
    <property type="match status" value="1"/>
</dbReference>
<evidence type="ECO:0000256" key="2">
    <source>
        <dbReference type="ARBA" id="ARBA00022729"/>
    </source>
</evidence>
<keyword evidence="2" id="KW-0732">Signal</keyword>
<dbReference type="NCBIfam" id="TIGR01409">
    <property type="entry name" value="TAT_signal_seq"/>
    <property type="match status" value="1"/>
</dbReference>
<dbReference type="InterPro" id="IPR006311">
    <property type="entry name" value="TAT_signal"/>
</dbReference>
<name>B9K5D8_ALLAM</name>
<dbReference type="PROSITE" id="PS51318">
    <property type="entry name" value="TAT"/>
    <property type="match status" value="1"/>
</dbReference>
<dbReference type="KEGG" id="avi:Avi_7438"/>
<organism evidence="5 6">
    <name type="scientific">Allorhizobium ampelinum (strain ATCC BAA-846 / DSM 112012 / S4)</name>
    <name type="common">Agrobacterium vitis (strain S4)</name>
    <dbReference type="NCBI Taxonomy" id="311402"/>
    <lineage>
        <taxon>Bacteria</taxon>
        <taxon>Pseudomonadati</taxon>
        <taxon>Pseudomonadota</taxon>
        <taxon>Alphaproteobacteria</taxon>
        <taxon>Hyphomicrobiales</taxon>
        <taxon>Rhizobiaceae</taxon>
        <taxon>Rhizobium/Agrobacterium group</taxon>
        <taxon>Allorhizobium</taxon>
        <taxon>Allorhizobium ampelinum</taxon>
    </lineage>
</organism>
<dbReference type="SUPFAM" id="SSF53822">
    <property type="entry name" value="Periplasmic binding protein-like I"/>
    <property type="match status" value="1"/>
</dbReference>
<keyword evidence="3" id="KW-0029">Amino-acid transport</keyword>
<comment type="similarity">
    <text evidence="1">Belongs to the leucine-binding protein family.</text>
</comment>
<dbReference type="InterPro" id="IPR028082">
    <property type="entry name" value="Peripla_BP_I"/>
</dbReference>
<evidence type="ECO:0000256" key="3">
    <source>
        <dbReference type="ARBA" id="ARBA00022970"/>
    </source>
</evidence>
<gene>
    <name evidence="5" type="ordered locus">Avi_7438</name>
</gene>
<dbReference type="InterPro" id="IPR019546">
    <property type="entry name" value="TAT_signal_bac_arc"/>
</dbReference>
<dbReference type="InterPro" id="IPR051010">
    <property type="entry name" value="BCAA_transport"/>
</dbReference>
<dbReference type="GO" id="GO:0006865">
    <property type="term" value="P:amino acid transport"/>
    <property type="evidence" value="ECO:0007669"/>
    <property type="project" value="UniProtKB-KW"/>
</dbReference>
<reference evidence="5 6" key="1">
    <citation type="journal article" date="2009" name="J. Bacteriol.">
        <title>Genome sequences of three Agrobacterium biovars help elucidate the evolution of multichromosome genomes in bacteria.</title>
        <authorList>
            <person name="Slater S.C."/>
            <person name="Goldman B.S."/>
            <person name="Goodner B."/>
            <person name="Setubal J.C."/>
            <person name="Farrand S.K."/>
            <person name="Nester E.W."/>
            <person name="Burr T.J."/>
            <person name="Banta L."/>
            <person name="Dickerman A.W."/>
            <person name="Paulsen I."/>
            <person name="Otten L."/>
            <person name="Suen G."/>
            <person name="Welch R."/>
            <person name="Almeida N.F."/>
            <person name="Arnold F."/>
            <person name="Burton O.T."/>
            <person name="Du Z."/>
            <person name="Ewing A."/>
            <person name="Godsy E."/>
            <person name="Heisel S."/>
            <person name="Houmiel K.L."/>
            <person name="Jhaveri J."/>
            <person name="Lu J."/>
            <person name="Miller N.M."/>
            <person name="Norton S."/>
            <person name="Chen Q."/>
            <person name="Phoolcharoen W."/>
            <person name="Ohlin V."/>
            <person name="Ondrusek D."/>
            <person name="Pride N."/>
            <person name="Stricklin S.L."/>
            <person name="Sun J."/>
            <person name="Wheeler C."/>
            <person name="Wilson L."/>
            <person name="Zhu H."/>
            <person name="Wood D.W."/>
        </authorList>
    </citation>
    <scope>NUCLEOTIDE SEQUENCE [LARGE SCALE GENOMIC DNA]</scope>
    <source>
        <strain evidence="6">S4 / ATCC BAA-846</strain>
        <plasmid evidence="5 6">pAtS4e</plasmid>
    </source>
</reference>
<evidence type="ECO:0000256" key="1">
    <source>
        <dbReference type="ARBA" id="ARBA00010062"/>
    </source>
</evidence>
<dbReference type="PANTHER" id="PTHR30483:SF6">
    <property type="entry name" value="PERIPLASMIC BINDING PROTEIN OF ABC TRANSPORTER FOR NATURAL AMINO ACIDS"/>
    <property type="match status" value="1"/>
</dbReference>
<evidence type="ECO:0000313" key="6">
    <source>
        <dbReference type="Proteomes" id="UP000001596"/>
    </source>
</evidence>
<geneLocation type="plasmid" evidence="5 6">
    <name>pAtS4e</name>
</geneLocation>
<dbReference type="Gene3D" id="3.40.50.2300">
    <property type="match status" value="2"/>
</dbReference>